<organism evidence="1 2">
    <name type="scientific">Elysia crispata</name>
    <name type="common">lettuce slug</name>
    <dbReference type="NCBI Taxonomy" id="231223"/>
    <lineage>
        <taxon>Eukaryota</taxon>
        <taxon>Metazoa</taxon>
        <taxon>Spiralia</taxon>
        <taxon>Lophotrochozoa</taxon>
        <taxon>Mollusca</taxon>
        <taxon>Gastropoda</taxon>
        <taxon>Heterobranchia</taxon>
        <taxon>Euthyneura</taxon>
        <taxon>Panpulmonata</taxon>
        <taxon>Sacoglossa</taxon>
        <taxon>Placobranchoidea</taxon>
        <taxon>Plakobranchidae</taxon>
        <taxon>Elysia</taxon>
    </lineage>
</organism>
<name>A0AAE0ZL84_9GAST</name>
<keyword evidence="2" id="KW-1185">Reference proteome</keyword>
<evidence type="ECO:0000313" key="2">
    <source>
        <dbReference type="Proteomes" id="UP001283361"/>
    </source>
</evidence>
<dbReference type="EMBL" id="JAWDGP010003786">
    <property type="protein sequence ID" value="KAK3770831.1"/>
    <property type="molecule type" value="Genomic_DNA"/>
</dbReference>
<gene>
    <name evidence="1" type="ORF">RRG08_036432</name>
</gene>
<reference evidence="1" key="1">
    <citation type="journal article" date="2023" name="G3 (Bethesda)">
        <title>A reference genome for the long-term kleptoplast-retaining sea slug Elysia crispata morphotype clarki.</title>
        <authorList>
            <person name="Eastman K.E."/>
            <person name="Pendleton A.L."/>
            <person name="Shaikh M.A."/>
            <person name="Suttiyut T."/>
            <person name="Ogas R."/>
            <person name="Tomko P."/>
            <person name="Gavelis G."/>
            <person name="Widhalm J.R."/>
            <person name="Wisecaver J.H."/>
        </authorList>
    </citation>
    <scope>NUCLEOTIDE SEQUENCE</scope>
    <source>
        <strain evidence="1">ECLA1</strain>
    </source>
</reference>
<proteinExistence type="predicted"/>
<dbReference type="Proteomes" id="UP001283361">
    <property type="component" value="Unassembled WGS sequence"/>
</dbReference>
<accession>A0AAE0ZL84</accession>
<protein>
    <submittedName>
        <fullName evidence="1">Uncharacterized protein</fullName>
    </submittedName>
</protein>
<sequence>MPEKTKAFILSYQSKNAAYFLQECLRIAHFLGSICGNQSRQVKESAIMAYTAAPCKPGGSCELSGVSILPYRRVSSYTR</sequence>
<comment type="caution">
    <text evidence="1">The sequence shown here is derived from an EMBL/GenBank/DDBJ whole genome shotgun (WGS) entry which is preliminary data.</text>
</comment>
<evidence type="ECO:0000313" key="1">
    <source>
        <dbReference type="EMBL" id="KAK3770831.1"/>
    </source>
</evidence>
<dbReference type="AlphaFoldDB" id="A0AAE0ZL84"/>